<sequence>MKKIIYLLTALLVTSTGVNAATTTKADTSLENTTYRGYGENFIFVEGGIEFSVFPDGQFDFYMPHYGPNVNVAINSPGVSISFNSGYNYNPYVQYDEFGAIIQIEHVPVFYDFYGRVIQVGDIFINYNSLGYISRVGGLYVHYNRFNRFSYCTGFINPFNRVYVFRPWHTYYRIPAINHCVVYNRPYRQYYTPVRYAYTTPYRNNYRRTTAVASRRGNTVYRSRDLATVRRGDGRRNDAIVNTARSARREMSTNSDRATRNNRSAMSQGSERNNQVKSTASTPRNRGTVNSMGKPNRNSEQVKPRTTKPTQKAQVRNSRSNPVRYSGTNRNATGKTATYRKNNTFGKPKATNSRISNKGNKTTTRGANSRSQSGRGR</sequence>
<dbReference type="OrthoDB" id="750023at2"/>
<evidence type="ECO:0000313" key="4">
    <source>
        <dbReference type="Proteomes" id="UP000236641"/>
    </source>
</evidence>
<evidence type="ECO:0000256" key="1">
    <source>
        <dbReference type="SAM" id="MobiDB-lite"/>
    </source>
</evidence>
<evidence type="ECO:0008006" key="5">
    <source>
        <dbReference type="Google" id="ProtNLM"/>
    </source>
</evidence>
<comment type="caution">
    <text evidence="3">The sequence shown here is derived from an EMBL/GenBank/DDBJ whole genome shotgun (WGS) entry which is preliminary data.</text>
</comment>
<feature type="compositionally biased region" description="Basic and acidic residues" evidence="1">
    <location>
        <begin position="227"/>
        <end position="238"/>
    </location>
</feature>
<feature type="compositionally biased region" description="Polar residues" evidence="1">
    <location>
        <begin position="252"/>
        <end position="301"/>
    </location>
</feature>
<feature type="chain" id="PRO_5014335202" description="Sperm nuclear basic protein PL-I" evidence="2">
    <location>
        <begin position="21"/>
        <end position="377"/>
    </location>
</feature>
<name>A0A2K1DXX3_9FLAO</name>
<dbReference type="AlphaFoldDB" id="A0A2K1DXX3"/>
<protein>
    <recommendedName>
        <fullName evidence="5">Sperm nuclear basic protein PL-I</fullName>
    </recommendedName>
</protein>
<dbReference type="Proteomes" id="UP000236641">
    <property type="component" value="Unassembled WGS sequence"/>
</dbReference>
<gene>
    <name evidence="3" type="ORF">C1T31_09260</name>
</gene>
<feature type="region of interest" description="Disordered" evidence="1">
    <location>
        <begin position="227"/>
        <end position="377"/>
    </location>
</feature>
<organism evidence="3 4">
    <name type="scientific">Hanstruepera neustonica</name>
    <dbReference type="NCBI Taxonomy" id="1445657"/>
    <lineage>
        <taxon>Bacteria</taxon>
        <taxon>Pseudomonadati</taxon>
        <taxon>Bacteroidota</taxon>
        <taxon>Flavobacteriia</taxon>
        <taxon>Flavobacteriales</taxon>
        <taxon>Flavobacteriaceae</taxon>
        <taxon>Hanstruepera</taxon>
    </lineage>
</organism>
<keyword evidence="4" id="KW-1185">Reference proteome</keyword>
<accession>A0A2K1DXX3</accession>
<dbReference type="EMBL" id="POWF01000005">
    <property type="protein sequence ID" value="PNQ72886.1"/>
    <property type="molecule type" value="Genomic_DNA"/>
</dbReference>
<keyword evidence="2" id="KW-0732">Signal</keyword>
<proteinExistence type="predicted"/>
<feature type="signal peptide" evidence="2">
    <location>
        <begin position="1"/>
        <end position="20"/>
    </location>
</feature>
<evidence type="ECO:0000313" key="3">
    <source>
        <dbReference type="EMBL" id="PNQ72886.1"/>
    </source>
</evidence>
<feature type="compositionally biased region" description="Polar residues" evidence="1">
    <location>
        <begin position="307"/>
        <end position="377"/>
    </location>
</feature>
<reference evidence="3 4" key="1">
    <citation type="submission" date="2018-01" db="EMBL/GenBank/DDBJ databases">
        <title>The draft genome of Hanstruepera neustonica JCM19743.</title>
        <authorList>
            <person name="He R.-H."/>
            <person name="Du Z.-J."/>
        </authorList>
    </citation>
    <scope>NUCLEOTIDE SEQUENCE [LARGE SCALE GENOMIC DNA]</scope>
    <source>
        <strain evidence="3 4">JCM19743</strain>
    </source>
</reference>
<dbReference type="RefSeq" id="WP_103052222.1">
    <property type="nucleotide sequence ID" value="NZ_POWF01000005.1"/>
</dbReference>
<evidence type="ECO:0000256" key="2">
    <source>
        <dbReference type="SAM" id="SignalP"/>
    </source>
</evidence>